<comment type="cofactor">
    <cofactor evidence="1 4">
        <name>FAD</name>
        <dbReference type="ChEBI" id="CHEBI:57692"/>
    </cofactor>
</comment>
<feature type="binding site" evidence="4">
    <location>
        <position position="120"/>
    </location>
    <ligand>
        <name>FAD</name>
        <dbReference type="ChEBI" id="CHEBI:57692"/>
    </ligand>
</feature>
<reference evidence="8 9" key="1">
    <citation type="submission" date="2014-06" db="EMBL/GenBank/DDBJ databases">
        <title>Evolutionary Origins and Diversification of the Mycorrhizal Mutualists.</title>
        <authorList>
            <consortium name="DOE Joint Genome Institute"/>
            <consortium name="Mycorrhizal Genomics Consortium"/>
            <person name="Kohler A."/>
            <person name="Kuo A."/>
            <person name="Nagy L.G."/>
            <person name="Floudas D."/>
            <person name="Copeland A."/>
            <person name="Barry K.W."/>
            <person name="Cichocki N."/>
            <person name="Veneault-Fourrey C."/>
            <person name="LaButti K."/>
            <person name="Lindquist E.A."/>
            <person name="Lipzen A."/>
            <person name="Lundell T."/>
            <person name="Morin E."/>
            <person name="Murat C."/>
            <person name="Riley R."/>
            <person name="Ohm R."/>
            <person name="Sun H."/>
            <person name="Tunlid A."/>
            <person name="Henrissat B."/>
            <person name="Grigoriev I.V."/>
            <person name="Hibbett D.S."/>
            <person name="Martin F."/>
        </authorList>
    </citation>
    <scope>NUCLEOTIDE SEQUENCE [LARGE SCALE GENOMIC DNA]</scope>
    <source>
        <strain evidence="8 9">SS14</strain>
    </source>
</reference>
<feature type="binding site" evidence="4">
    <location>
        <position position="259"/>
    </location>
    <ligand>
        <name>FAD</name>
        <dbReference type="ChEBI" id="CHEBI:57692"/>
    </ligand>
</feature>
<evidence type="ECO:0000259" key="7">
    <source>
        <dbReference type="PROSITE" id="PS00624"/>
    </source>
</evidence>
<evidence type="ECO:0000256" key="3">
    <source>
        <dbReference type="PIRSR" id="PIRSR000137-1"/>
    </source>
</evidence>
<gene>
    <name evidence="8" type="ORF">M422DRAFT_29033</name>
</gene>
<dbReference type="SUPFAM" id="SSF51905">
    <property type="entry name" value="FAD/NAD(P)-binding domain"/>
    <property type="match status" value="1"/>
</dbReference>
<feature type="active site" description="Proton donor" evidence="3">
    <location>
        <position position="548"/>
    </location>
</feature>
<dbReference type="Gene3D" id="3.50.50.60">
    <property type="entry name" value="FAD/NAD(P)-binding domain"/>
    <property type="match status" value="1"/>
</dbReference>
<dbReference type="OrthoDB" id="269227at2759"/>
<dbReference type="InterPro" id="IPR036188">
    <property type="entry name" value="FAD/NAD-bd_sf"/>
</dbReference>
<comment type="similarity">
    <text evidence="2 5">Belongs to the GMC oxidoreductase family.</text>
</comment>
<feature type="domain" description="Glucose-methanol-choline oxidoreductase N-terminal" evidence="7">
    <location>
        <begin position="302"/>
        <end position="316"/>
    </location>
</feature>
<dbReference type="SUPFAM" id="SSF54373">
    <property type="entry name" value="FAD-linked reductases, C-terminal domain"/>
    <property type="match status" value="1"/>
</dbReference>
<organism evidence="8 9">
    <name type="scientific">Sphaerobolus stellatus (strain SS14)</name>
    <dbReference type="NCBI Taxonomy" id="990650"/>
    <lineage>
        <taxon>Eukaryota</taxon>
        <taxon>Fungi</taxon>
        <taxon>Dikarya</taxon>
        <taxon>Basidiomycota</taxon>
        <taxon>Agaricomycotina</taxon>
        <taxon>Agaricomycetes</taxon>
        <taxon>Phallomycetidae</taxon>
        <taxon>Geastrales</taxon>
        <taxon>Sphaerobolaceae</taxon>
        <taxon>Sphaerobolus</taxon>
    </lineage>
</organism>
<dbReference type="GO" id="GO:0050660">
    <property type="term" value="F:flavin adenine dinucleotide binding"/>
    <property type="evidence" value="ECO:0007669"/>
    <property type="project" value="InterPro"/>
</dbReference>
<evidence type="ECO:0000256" key="2">
    <source>
        <dbReference type="ARBA" id="ARBA00010790"/>
    </source>
</evidence>
<feature type="domain" description="Glucose-methanol-choline oxidoreductase N-terminal" evidence="6">
    <location>
        <begin position="114"/>
        <end position="137"/>
    </location>
</feature>
<accession>A0A0C9VIK0</accession>
<dbReference type="PROSITE" id="PS00624">
    <property type="entry name" value="GMC_OXRED_2"/>
    <property type="match status" value="1"/>
</dbReference>
<dbReference type="Pfam" id="PF05199">
    <property type="entry name" value="GMC_oxred_C"/>
    <property type="match status" value="1"/>
</dbReference>
<evidence type="ECO:0000256" key="1">
    <source>
        <dbReference type="ARBA" id="ARBA00001974"/>
    </source>
</evidence>
<dbReference type="PIRSF" id="PIRSF000137">
    <property type="entry name" value="Alcohol_oxidase"/>
    <property type="match status" value="1"/>
</dbReference>
<dbReference type="Pfam" id="PF00732">
    <property type="entry name" value="GMC_oxred_N"/>
    <property type="match status" value="1"/>
</dbReference>
<dbReference type="AlphaFoldDB" id="A0A0C9VIK0"/>
<protein>
    <submittedName>
        <fullName evidence="8">GMC oxidoreductase</fullName>
    </submittedName>
</protein>
<keyword evidence="4 5" id="KW-0274">FAD</keyword>
<dbReference type="GO" id="GO:0016614">
    <property type="term" value="F:oxidoreductase activity, acting on CH-OH group of donors"/>
    <property type="evidence" value="ECO:0007669"/>
    <property type="project" value="InterPro"/>
</dbReference>
<dbReference type="InterPro" id="IPR007867">
    <property type="entry name" value="GMC_OxRtase_C"/>
</dbReference>
<dbReference type="Gene3D" id="3.30.560.10">
    <property type="entry name" value="Glucose Oxidase, domain 3"/>
    <property type="match status" value="1"/>
</dbReference>
<feature type="binding site" evidence="4">
    <location>
        <begin position="46"/>
        <end position="47"/>
    </location>
    <ligand>
        <name>FAD</name>
        <dbReference type="ChEBI" id="CHEBI:57692"/>
    </ligand>
</feature>
<evidence type="ECO:0000259" key="6">
    <source>
        <dbReference type="PROSITE" id="PS00623"/>
    </source>
</evidence>
<dbReference type="InterPro" id="IPR000172">
    <property type="entry name" value="GMC_OxRdtase_N"/>
</dbReference>
<dbReference type="PANTHER" id="PTHR11552">
    <property type="entry name" value="GLUCOSE-METHANOL-CHOLINE GMC OXIDOREDUCTASE"/>
    <property type="match status" value="1"/>
</dbReference>
<dbReference type="Proteomes" id="UP000054279">
    <property type="component" value="Unassembled WGS sequence"/>
</dbReference>
<name>A0A0C9VIK0_SPHS4</name>
<keyword evidence="5" id="KW-0285">Flavoprotein</keyword>
<sequence length="612" mass="67361">MWPFSQSYPELRVEQVGVLLQNESKLEIADINEKATYDYIIVGGGTSGCVIASRLSEDPSLKILVVERGILADTWASRVPLLSSNFDSNSAPAYKWKTVPQTHADGQEIRLVAGKALGGTSRINSMLYTRGAPAEWNSWSNAGRKGWSYKDMLPYFLRSERAADDITGDHHGREGSWFVRKIEPWFFSFWPIVLSAASILNLPTIKDINDPSGPICGAALIHRTQYESGERQPTSTAFLPIELALERKERLKICTGAIVNKIDFKSEEEGISKVVGIYFESEKNTSKVYYAKARKEVIVAAGTFGSPHLLMLSGIGAKEHLQEHNIPVIKDLPGVGQHLMDHTGIPISYKVPLKESLHSIQASMFLAVSHLFKYIISGTGFFLFPVSQVSIFIRSALLSSQTSELVVTPPNREGPDATQIAPELNAHDPENIPDLEILPVPVNLNPAETFTTKSGIFSLLVVLVQPKSTGTVRLASSNPRDRPIVDLNALADPDDVSALRKGLRFALALARHMRNSGWAKMLNHQVPRSESAADLNEYIPKNAQTVYHYSSTCRMTNEEEGGVVDDELRVHGVKGLRVADASVFYRVFGVHTMAPTVAVAERCVGFIKGEGK</sequence>
<evidence type="ECO:0000256" key="5">
    <source>
        <dbReference type="RuleBase" id="RU003968"/>
    </source>
</evidence>
<feature type="active site" description="Proton acceptor" evidence="3">
    <location>
        <position position="591"/>
    </location>
</feature>
<dbReference type="InterPro" id="IPR012132">
    <property type="entry name" value="GMC_OxRdtase"/>
</dbReference>
<dbReference type="PROSITE" id="PS00623">
    <property type="entry name" value="GMC_OXRED_1"/>
    <property type="match status" value="1"/>
</dbReference>
<keyword evidence="9" id="KW-1185">Reference proteome</keyword>
<dbReference type="EMBL" id="KN837104">
    <property type="protein sequence ID" value="KIJ47136.1"/>
    <property type="molecule type" value="Genomic_DNA"/>
</dbReference>
<dbReference type="PANTHER" id="PTHR11552:SF219">
    <property type="entry name" value="GLUCOSE-METHANOL-CHOLINE OXIDOREDUCTASE N-TERMINAL DOMAIN-CONTAINING PROTEIN"/>
    <property type="match status" value="1"/>
</dbReference>
<proteinExistence type="inferred from homology"/>
<evidence type="ECO:0000313" key="9">
    <source>
        <dbReference type="Proteomes" id="UP000054279"/>
    </source>
</evidence>
<evidence type="ECO:0000313" key="8">
    <source>
        <dbReference type="EMBL" id="KIJ47136.1"/>
    </source>
</evidence>
<dbReference type="HOGENOM" id="CLU_002865_7_2_1"/>
<evidence type="ECO:0000256" key="4">
    <source>
        <dbReference type="PIRSR" id="PIRSR000137-2"/>
    </source>
</evidence>